<keyword evidence="2" id="KW-0472">Membrane</keyword>
<dbReference type="PANTHER" id="PTHR35393:SF1">
    <property type="entry name" value="SNOAL-LIKE DOMAIN-CONTAINING PROTEIN"/>
    <property type="match status" value="1"/>
</dbReference>
<feature type="compositionally biased region" description="Basic and acidic residues" evidence="1">
    <location>
        <begin position="150"/>
        <end position="175"/>
    </location>
</feature>
<reference evidence="4 5" key="1">
    <citation type="submission" date="2015-01" db="EMBL/GenBank/DDBJ databases">
        <title>The Genome Sequence of Exophiala xenobiotica CBS118157.</title>
        <authorList>
            <consortium name="The Broad Institute Genomics Platform"/>
            <person name="Cuomo C."/>
            <person name="de Hoog S."/>
            <person name="Gorbushina A."/>
            <person name="Stielow B."/>
            <person name="Teixiera M."/>
            <person name="Abouelleil A."/>
            <person name="Chapman S.B."/>
            <person name="Priest M."/>
            <person name="Young S.K."/>
            <person name="Wortman J."/>
            <person name="Nusbaum C."/>
            <person name="Birren B."/>
        </authorList>
    </citation>
    <scope>NUCLEOTIDE SEQUENCE [LARGE SCALE GENOMIC DNA]</scope>
    <source>
        <strain evidence="4 5">CBS 118157</strain>
    </source>
</reference>
<dbReference type="InterPro" id="IPR057514">
    <property type="entry name" value="NTF2_SigF"/>
</dbReference>
<name>A0A0D2E3V0_9EURO</name>
<dbReference type="PANTHER" id="PTHR35393">
    <property type="entry name" value="CHROMOSOME 1, WHOLE GENOME SHOTGUN SEQUENCE"/>
    <property type="match status" value="1"/>
</dbReference>
<accession>A0A0D2E3V0</accession>
<dbReference type="EMBL" id="KN847323">
    <property type="protein sequence ID" value="KIW49430.1"/>
    <property type="molecule type" value="Genomic_DNA"/>
</dbReference>
<evidence type="ECO:0000259" key="3">
    <source>
        <dbReference type="Pfam" id="PF24840"/>
    </source>
</evidence>
<evidence type="ECO:0000313" key="5">
    <source>
        <dbReference type="Proteomes" id="UP000054342"/>
    </source>
</evidence>
<keyword evidence="2" id="KW-1133">Transmembrane helix</keyword>
<feature type="domain" description="SigF-like NTF2-like" evidence="3">
    <location>
        <begin position="1"/>
        <end position="114"/>
    </location>
</feature>
<dbReference type="Proteomes" id="UP000054342">
    <property type="component" value="Unassembled WGS sequence"/>
</dbReference>
<dbReference type="OrthoDB" id="2344312at2759"/>
<gene>
    <name evidence="4" type="ORF">PV05_11110</name>
</gene>
<evidence type="ECO:0000313" key="4">
    <source>
        <dbReference type="EMBL" id="KIW49430.1"/>
    </source>
</evidence>
<keyword evidence="5" id="KW-1185">Reference proteome</keyword>
<dbReference type="Pfam" id="PF24840">
    <property type="entry name" value="NTF2_SigF"/>
    <property type="match status" value="1"/>
</dbReference>
<dbReference type="STRING" id="348802.A0A0D2E3V0"/>
<dbReference type="AlphaFoldDB" id="A0A0D2E3V0"/>
<protein>
    <recommendedName>
        <fullName evidence="3">SigF-like NTF2-like domain-containing protein</fullName>
    </recommendedName>
</protein>
<organism evidence="4 5">
    <name type="scientific">Exophiala xenobiotica</name>
    <dbReference type="NCBI Taxonomy" id="348802"/>
    <lineage>
        <taxon>Eukaryota</taxon>
        <taxon>Fungi</taxon>
        <taxon>Dikarya</taxon>
        <taxon>Ascomycota</taxon>
        <taxon>Pezizomycotina</taxon>
        <taxon>Eurotiomycetes</taxon>
        <taxon>Chaetothyriomycetidae</taxon>
        <taxon>Chaetothyriales</taxon>
        <taxon>Herpotrichiellaceae</taxon>
        <taxon>Exophiala</taxon>
    </lineage>
</organism>
<dbReference type="RefSeq" id="XP_013310015.1">
    <property type="nucleotide sequence ID" value="XM_013454561.1"/>
</dbReference>
<sequence length="257" mass="29316">MDDPVAEIPHIIRTLCTGPAAIQSATIKTYFTPTASFTHPFCRTGSFAGSIWLIIMIYRWYKILSPHIDVFVDSVAFDKKKLLLYVSIHQNFRLWVVPFYIAPVQFVTVLQLTTDPFPQPPDDSAPATEPSSSAAGQGPNRKNNGRRRSIKFEDGKKRKSAKVDSSDSVKEADGGTADDTKYYIQSQDDLYQTSEWIKFLVPWGIGAFLVVLWQFWATIFCVIGTMLFDLIMWLPRRLYYSDFEFFENNDKKVLGPD</sequence>
<dbReference type="GeneID" id="25333018"/>
<keyword evidence="2" id="KW-0812">Transmembrane</keyword>
<feature type="compositionally biased region" description="Low complexity" evidence="1">
    <location>
        <begin position="124"/>
        <end position="135"/>
    </location>
</feature>
<evidence type="ECO:0000256" key="2">
    <source>
        <dbReference type="SAM" id="Phobius"/>
    </source>
</evidence>
<feature type="transmembrane region" description="Helical" evidence="2">
    <location>
        <begin position="203"/>
        <end position="228"/>
    </location>
</feature>
<proteinExistence type="predicted"/>
<feature type="region of interest" description="Disordered" evidence="1">
    <location>
        <begin position="118"/>
        <end position="175"/>
    </location>
</feature>
<evidence type="ECO:0000256" key="1">
    <source>
        <dbReference type="SAM" id="MobiDB-lite"/>
    </source>
</evidence>